<protein>
    <submittedName>
        <fullName evidence="5">LacI family DNA-binding transcriptional regulator</fullName>
    </submittedName>
</protein>
<dbReference type="Pfam" id="PF13377">
    <property type="entry name" value="Peripla_BP_3"/>
    <property type="match status" value="1"/>
</dbReference>
<evidence type="ECO:0000256" key="2">
    <source>
        <dbReference type="ARBA" id="ARBA00023125"/>
    </source>
</evidence>
<dbReference type="GO" id="GO:0003677">
    <property type="term" value="F:DNA binding"/>
    <property type="evidence" value="ECO:0007669"/>
    <property type="project" value="UniProtKB-KW"/>
</dbReference>
<dbReference type="SUPFAM" id="SSF53822">
    <property type="entry name" value="Periplasmic binding protein-like I"/>
    <property type="match status" value="1"/>
</dbReference>
<keyword evidence="1" id="KW-0805">Transcription regulation</keyword>
<dbReference type="Gene3D" id="1.10.260.40">
    <property type="entry name" value="lambda repressor-like DNA-binding domains"/>
    <property type="match status" value="1"/>
</dbReference>
<dbReference type="SUPFAM" id="SSF47413">
    <property type="entry name" value="lambda repressor-like DNA-binding domains"/>
    <property type="match status" value="1"/>
</dbReference>
<dbReference type="EMBL" id="JAJNBZ010000002">
    <property type="protein sequence ID" value="MCE5168441.1"/>
    <property type="molecule type" value="Genomic_DNA"/>
</dbReference>
<dbReference type="Proteomes" id="UP001199916">
    <property type="component" value="Unassembled WGS sequence"/>
</dbReference>
<gene>
    <name evidence="5" type="ORF">LQV63_03815</name>
</gene>
<keyword evidence="6" id="KW-1185">Reference proteome</keyword>
<dbReference type="PANTHER" id="PTHR30146:SF154">
    <property type="entry name" value="TRANSCRIPTION REGULATOR, MEMBER OF GALR FAMILY"/>
    <property type="match status" value="1"/>
</dbReference>
<dbReference type="InterPro" id="IPR010982">
    <property type="entry name" value="Lambda_DNA-bd_dom_sf"/>
</dbReference>
<reference evidence="5 6" key="1">
    <citation type="submission" date="2021-11" db="EMBL/GenBank/DDBJ databases">
        <title>Draft genome sequence of Paenibacillus profundus YoMME, a new Gram-positive bacteria with exoelectrogenic properties.</title>
        <authorList>
            <person name="Hubenova Y."/>
            <person name="Hubenova E."/>
            <person name="Manasiev Y."/>
            <person name="Peykov S."/>
            <person name="Mitov M."/>
        </authorList>
    </citation>
    <scope>NUCLEOTIDE SEQUENCE [LARGE SCALE GENOMIC DNA]</scope>
    <source>
        <strain evidence="5 6">YoMME</strain>
    </source>
</reference>
<dbReference type="PANTHER" id="PTHR30146">
    <property type="entry name" value="LACI-RELATED TRANSCRIPTIONAL REPRESSOR"/>
    <property type="match status" value="1"/>
</dbReference>
<evidence type="ECO:0000313" key="6">
    <source>
        <dbReference type="Proteomes" id="UP001199916"/>
    </source>
</evidence>
<dbReference type="RefSeq" id="WP_019420856.1">
    <property type="nucleotide sequence ID" value="NZ_JAJNBZ010000002.1"/>
</dbReference>
<organism evidence="5 6">
    <name type="scientific">Paenibacillus profundus</name>
    <dbReference type="NCBI Taxonomy" id="1173085"/>
    <lineage>
        <taxon>Bacteria</taxon>
        <taxon>Bacillati</taxon>
        <taxon>Bacillota</taxon>
        <taxon>Bacilli</taxon>
        <taxon>Bacillales</taxon>
        <taxon>Paenibacillaceae</taxon>
        <taxon>Paenibacillus</taxon>
    </lineage>
</organism>
<accession>A0ABS8YDK0</accession>
<keyword evidence="3" id="KW-0804">Transcription</keyword>
<dbReference type="InterPro" id="IPR046335">
    <property type="entry name" value="LacI/GalR-like_sensor"/>
</dbReference>
<dbReference type="CDD" id="cd19974">
    <property type="entry name" value="PBP1_LacI-like"/>
    <property type="match status" value="1"/>
</dbReference>
<keyword evidence="2 5" id="KW-0238">DNA-binding</keyword>
<comment type="caution">
    <text evidence="5">The sequence shown here is derived from an EMBL/GenBank/DDBJ whole genome shotgun (WGS) entry which is preliminary data.</text>
</comment>
<name>A0ABS8YDK0_9BACL</name>
<proteinExistence type="predicted"/>
<dbReference type="InterPro" id="IPR000843">
    <property type="entry name" value="HTH_LacI"/>
</dbReference>
<evidence type="ECO:0000256" key="3">
    <source>
        <dbReference type="ARBA" id="ARBA00023163"/>
    </source>
</evidence>
<sequence>MAQSKITQQHIADALSLSRNTVSKALNNDPGMPEDTKRRVIQKALELGYTKFHQDLPSAESAPAKNRLVSLLTHSDYMGNHYWSTFLRGLNGTLKDAGYTLAMTIVDMEEERELRLPAFFLQQKPAGVIMIGPFLREYYEVIESAGIPSIFIDTHAEFNLGLLRSDIMLVDNTHSVYMLTRELIAQGHRQIGFVGDIGSCLSYQERWTGFQQALREADLRVNESCCIINTMPRHYYNEAELQEAFAAMKHKPTAFVCVNDAIALEMMQVIRNAGLRIPDNIALTGFDNITEAMLVQPSLTTVHVPKEELGMRAGEQIVWRMSNIGRPKELVRLAVDIIWRDSVKQPV</sequence>
<dbReference type="InterPro" id="IPR028082">
    <property type="entry name" value="Peripla_BP_I"/>
</dbReference>
<dbReference type="Gene3D" id="3.40.50.2300">
    <property type="match status" value="2"/>
</dbReference>
<dbReference type="PROSITE" id="PS50932">
    <property type="entry name" value="HTH_LACI_2"/>
    <property type="match status" value="1"/>
</dbReference>
<dbReference type="CDD" id="cd01392">
    <property type="entry name" value="HTH_LacI"/>
    <property type="match status" value="1"/>
</dbReference>
<evidence type="ECO:0000256" key="1">
    <source>
        <dbReference type="ARBA" id="ARBA00023015"/>
    </source>
</evidence>
<evidence type="ECO:0000313" key="5">
    <source>
        <dbReference type="EMBL" id="MCE5168441.1"/>
    </source>
</evidence>
<feature type="domain" description="HTH lacI-type" evidence="4">
    <location>
        <begin position="6"/>
        <end position="58"/>
    </location>
</feature>
<evidence type="ECO:0000259" key="4">
    <source>
        <dbReference type="PROSITE" id="PS50932"/>
    </source>
</evidence>